<accession>A0A9P9DCP6</accession>
<evidence type="ECO:0000313" key="5">
    <source>
        <dbReference type="Proteomes" id="UP000700596"/>
    </source>
</evidence>
<dbReference type="InterPro" id="IPR050325">
    <property type="entry name" value="Prot/Nucl_acid_deglycase"/>
</dbReference>
<evidence type="ECO:0000256" key="1">
    <source>
        <dbReference type="ARBA" id="ARBA00013134"/>
    </source>
</evidence>
<evidence type="ECO:0000256" key="2">
    <source>
        <dbReference type="ARBA" id="ARBA00048082"/>
    </source>
</evidence>
<dbReference type="PANTHER" id="PTHR48094:SF12">
    <property type="entry name" value="PARKINSON DISEASE PROTEIN 7 HOMOLOG"/>
    <property type="match status" value="1"/>
</dbReference>
<evidence type="ECO:0000259" key="3">
    <source>
        <dbReference type="Pfam" id="PF01965"/>
    </source>
</evidence>
<dbReference type="InterPro" id="IPR006287">
    <property type="entry name" value="DJ-1"/>
</dbReference>
<dbReference type="GO" id="GO:0019172">
    <property type="term" value="F:glyoxalase III activity"/>
    <property type="evidence" value="ECO:0007669"/>
    <property type="project" value="UniProtKB-EC"/>
</dbReference>
<dbReference type="OrthoDB" id="543156at2759"/>
<sequence>MVKALILVADGSEEIEFVTIYDVLVRAGFEVVTAGVELEDEKGVARLSRNLRLLPDHPTLTSVPHQTAHSNFDILLLPGGAPGAKTFCTTPTVLSLISDFRRAGKWVGAICAATTALVASAEAHGDGKVVVTSHPSVEGVIREKGWIYSEERVVIDSEEKLVTSRGPGTALGWALEVVEILGGEEKRKEVEGPMIVAEVL</sequence>
<protein>
    <recommendedName>
        <fullName evidence="1">D-lactate dehydratase</fullName>
        <ecNumber evidence="1">4.2.1.130</ecNumber>
    </recommendedName>
</protein>
<dbReference type="InterPro" id="IPR029062">
    <property type="entry name" value="Class_I_gatase-like"/>
</dbReference>
<dbReference type="GO" id="GO:1903189">
    <property type="term" value="P:glyoxal metabolic process"/>
    <property type="evidence" value="ECO:0007669"/>
    <property type="project" value="TreeGrafter"/>
</dbReference>
<dbReference type="SUPFAM" id="SSF52317">
    <property type="entry name" value="Class I glutamine amidotransferase-like"/>
    <property type="match status" value="1"/>
</dbReference>
<dbReference type="EC" id="4.2.1.130" evidence="1"/>
<dbReference type="GO" id="GO:0005634">
    <property type="term" value="C:nucleus"/>
    <property type="evidence" value="ECO:0007669"/>
    <property type="project" value="TreeGrafter"/>
</dbReference>
<evidence type="ECO:0000313" key="4">
    <source>
        <dbReference type="EMBL" id="KAH7116811.1"/>
    </source>
</evidence>
<dbReference type="CDD" id="cd03135">
    <property type="entry name" value="GATase1_DJ-1"/>
    <property type="match status" value="1"/>
</dbReference>
<dbReference type="PANTHER" id="PTHR48094">
    <property type="entry name" value="PROTEIN/NUCLEIC ACID DEGLYCASE DJ-1-RELATED"/>
    <property type="match status" value="1"/>
</dbReference>
<proteinExistence type="predicted"/>
<dbReference type="EMBL" id="JAGMWT010000014">
    <property type="protein sequence ID" value="KAH7116811.1"/>
    <property type="molecule type" value="Genomic_DNA"/>
</dbReference>
<keyword evidence="4" id="KW-0315">Glutamine amidotransferase</keyword>
<organism evidence="4 5">
    <name type="scientific">Dendryphion nanum</name>
    <dbReference type="NCBI Taxonomy" id="256645"/>
    <lineage>
        <taxon>Eukaryota</taxon>
        <taxon>Fungi</taxon>
        <taxon>Dikarya</taxon>
        <taxon>Ascomycota</taxon>
        <taxon>Pezizomycotina</taxon>
        <taxon>Dothideomycetes</taxon>
        <taxon>Pleosporomycetidae</taxon>
        <taxon>Pleosporales</taxon>
        <taxon>Torulaceae</taxon>
        <taxon>Dendryphion</taxon>
    </lineage>
</organism>
<comment type="catalytic activity">
    <reaction evidence="2">
        <text>methylglyoxal + H2O = (R)-lactate + H(+)</text>
        <dbReference type="Rhea" id="RHEA:27754"/>
        <dbReference type="ChEBI" id="CHEBI:15377"/>
        <dbReference type="ChEBI" id="CHEBI:15378"/>
        <dbReference type="ChEBI" id="CHEBI:16004"/>
        <dbReference type="ChEBI" id="CHEBI:17158"/>
        <dbReference type="EC" id="4.2.1.130"/>
    </reaction>
</comment>
<dbReference type="Proteomes" id="UP000700596">
    <property type="component" value="Unassembled WGS sequence"/>
</dbReference>
<feature type="domain" description="DJ-1/PfpI" evidence="3">
    <location>
        <begin position="3"/>
        <end position="179"/>
    </location>
</feature>
<dbReference type="NCBIfam" id="TIGR01383">
    <property type="entry name" value="not_thiJ"/>
    <property type="match status" value="1"/>
</dbReference>
<comment type="caution">
    <text evidence="4">The sequence shown here is derived from an EMBL/GenBank/DDBJ whole genome shotgun (WGS) entry which is preliminary data.</text>
</comment>
<gene>
    <name evidence="4" type="ORF">B0J11DRAFT_561156</name>
</gene>
<dbReference type="GO" id="GO:0005739">
    <property type="term" value="C:mitochondrion"/>
    <property type="evidence" value="ECO:0007669"/>
    <property type="project" value="TreeGrafter"/>
</dbReference>
<dbReference type="Pfam" id="PF01965">
    <property type="entry name" value="DJ-1_PfpI"/>
    <property type="match status" value="1"/>
</dbReference>
<dbReference type="Gene3D" id="3.40.50.880">
    <property type="match status" value="1"/>
</dbReference>
<dbReference type="InterPro" id="IPR002818">
    <property type="entry name" value="DJ-1/PfpI"/>
</dbReference>
<reference evidence="4" key="1">
    <citation type="journal article" date="2021" name="Nat. Commun.">
        <title>Genetic determinants of endophytism in the Arabidopsis root mycobiome.</title>
        <authorList>
            <person name="Mesny F."/>
            <person name="Miyauchi S."/>
            <person name="Thiergart T."/>
            <person name="Pickel B."/>
            <person name="Atanasova L."/>
            <person name="Karlsson M."/>
            <person name="Huettel B."/>
            <person name="Barry K.W."/>
            <person name="Haridas S."/>
            <person name="Chen C."/>
            <person name="Bauer D."/>
            <person name="Andreopoulos W."/>
            <person name="Pangilinan J."/>
            <person name="LaButti K."/>
            <person name="Riley R."/>
            <person name="Lipzen A."/>
            <person name="Clum A."/>
            <person name="Drula E."/>
            <person name="Henrissat B."/>
            <person name="Kohler A."/>
            <person name="Grigoriev I.V."/>
            <person name="Martin F.M."/>
            <person name="Hacquard S."/>
        </authorList>
    </citation>
    <scope>NUCLEOTIDE SEQUENCE</scope>
    <source>
        <strain evidence="4">MPI-CAGE-CH-0243</strain>
    </source>
</reference>
<keyword evidence="5" id="KW-1185">Reference proteome</keyword>
<dbReference type="GO" id="GO:0006979">
    <property type="term" value="P:response to oxidative stress"/>
    <property type="evidence" value="ECO:0007669"/>
    <property type="project" value="TreeGrafter"/>
</dbReference>
<dbReference type="AlphaFoldDB" id="A0A9P9DCP6"/>
<name>A0A9P9DCP6_9PLEO</name>